<keyword evidence="2" id="KW-0472">Membrane</keyword>
<evidence type="ECO:0000313" key="5">
    <source>
        <dbReference type="Proteomes" id="UP000249135"/>
    </source>
</evidence>
<dbReference type="GO" id="GO:0005886">
    <property type="term" value="C:plasma membrane"/>
    <property type="evidence" value="ECO:0007669"/>
    <property type="project" value="TreeGrafter"/>
</dbReference>
<organism evidence="4 5">
    <name type="scientific">Variovorax paradoxus</name>
    <dbReference type="NCBI Taxonomy" id="34073"/>
    <lineage>
        <taxon>Bacteria</taxon>
        <taxon>Pseudomonadati</taxon>
        <taxon>Pseudomonadota</taxon>
        <taxon>Betaproteobacteria</taxon>
        <taxon>Burkholderiales</taxon>
        <taxon>Comamonadaceae</taxon>
        <taxon>Variovorax</taxon>
    </lineage>
</organism>
<dbReference type="Proteomes" id="UP000249135">
    <property type="component" value="Unassembled WGS sequence"/>
</dbReference>
<feature type="domain" description="AsmA" evidence="3">
    <location>
        <begin position="20"/>
        <end position="138"/>
    </location>
</feature>
<evidence type="ECO:0000256" key="1">
    <source>
        <dbReference type="SAM" id="MobiDB-lite"/>
    </source>
</evidence>
<keyword evidence="2" id="KW-1133">Transmembrane helix</keyword>
<dbReference type="GO" id="GO:0090313">
    <property type="term" value="P:regulation of protein targeting to membrane"/>
    <property type="evidence" value="ECO:0007669"/>
    <property type="project" value="TreeGrafter"/>
</dbReference>
<feature type="region of interest" description="Disordered" evidence="1">
    <location>
        <begin position="640"/>
        <end position="666"/>
    </location>
</feature>
<reference evidence="4 5" key="1">
    <citation type="submission" date="2017-08" db="EMBL/GenBank/DDBJ databases">
        <title>Infants hospitalized years apart are colonized by the same room-sourced microbial strains.</title>
        <authorList>
            <person name="Brooks B."/>
            <person name="Olm M.R."/>
            <person name="Firek B.A."/>
            <person name="Baker R."/>
            <person name="Thomas B.C."/>
            <person name="Morowitz M.J."/>
            <person name="Banfield J.F."/>
        </authorList>
    </citation>
    <scope>NUCLEOTIDE SEQUENCE [LARGE SCALE GENOMIC DNA]</scope>
    <source>
        <strain evidence="4">S2_005_003_R2_41</strain>
    </source>
</reference>
<sequence>MVGSSAHASSRSFRFARRGLLVLAVLLVALVLLVIFFPWDMLRGPINRYVSEKTGRHFEITRRLDVSLGLRQATVHLDGIEFANPSWARAPYLVKAERADIDLRLWPLLRGQVILPGVRLAGPQLGLQMEADGRRTWALGKSDAGEGGKGTVPTIGLLQVDNGALDFLAPAYGVDLQAQFSFDPQRGEMPLAYRMQGRYQRQPLKAEGRTGNVLQLDQTGQPPFPIEIQASAGRTRFDAKGTVGSLSDLDGIDARFELKGQTLGDLYPLLGVALPQTSPYAVRGQVRKRAKQWQVSSLAGRLGLSDIAGELNFDQGAATPKLSGTLGSKVMDMDDLGPLIGLPPTERSAKAVEGVAPPPTVEQVRRRRGDGKVLPTAPLDFERLRAMNADVRYTAERIRNVRDIPLDRGSVHVTLQDAVLTLDPLDLGVAGGKIAGAIRIGAASQPADIRAALDLRALQLARLVPKLEASGNSVGRIDGRINISGAGSSVATWLGGASGDVALLMGAGQFGNLLPVFATLVGGDILKFLVRGDKDVQLRCAAVAFDVDKGVMNGRTLVLDTSNAVFIATGQANLAKETLDFTIRPEPKSKSILSIRTPLTVGGTFANPRPGVEVAPLLARAAGVVAGALETGPGKDADCGAVLQDARTPDSRSASQGAARAKAIRP</sequence>
<evidence type="ECO:0000313" key="4">
    <source>
        <dbReference type="EMBL" id="PZQ66704.1"/>
    </source>
</evidence>
<evidence type="ECO:0000259" key="3">
    <source>
        <dbReference type="Pfam" id="PF05170"/>
    </source>
</evidence>
<name>A0A2W5PP21_VARPD</name>
<comment type="caution">
    <text evidence="4">The sequence shown here is derived from an EMBL/GenBank/DDBJ whole genome shotgun (WGS) entry which is preliminary data.</text>
</comment>
<proteinExistence type="predicted"/>
<evidence type="ECO:0000256" key="2">
    <source>
        <dbReference type="SAM" id="Phobius"/>
    </source>
</evidence>
<feature type="transmembrane region" description="Helical" evidence="2">
    <location>
        <begin position="20"/>
        <end position="39"/>
    </location>
</feature>
<dbReference type="AlphaFoldDB" id="A0A2W5PP21"/>
<dbReference type="EMBL" id="QFPP01000394">
    <property type="protein sequence ID" value="PZQ66704.1"/>
    <property type="molecule type" value="Genomic_DNA"/>
</dbReference>
<dbReference type="PANTHER" id="PTHR30441:SF9">
    <property type="entry name" value="ASMA FAMILY PROTEIN YHJG"/>
    <property type="match status" value="1"/>
</dbReference>
<dbReference type="InterPro" id="IPR007844">
    <property type="entry name" value="AsmA"/>
</dbReference>
<protein>
    <submittedName>
        <fullName evidence="4">AsmA family protein</fullName>
    </submittedName>
</protein>
<feature type="domain" description="AsmA" evidence="3">
    <location>
        <begin position="173"/>
        <end position="554"/>
    </location>
</feature>
<dbReference type="InterPro" id="IPR052894">
    <property type="entry name" value="AsmA-related"/>
</dbReference>
<dbReference type="Pfam" id="PF05170">
    <property type="entry name" value="AsmA"/>
    <property type="match status" value="2"/>
</dbReference>
<gene>
    <name evidence="4" type="ORF">DI563_22795</name>
</gene>
<accession>A0A2W5PP21</accession>
<dbReference type="PANTHER" id="PTHR30441">
    <property type="entry name" value="DUF748 DOMAIN-CONTAINING PROTEIN"/>
    <property type="match status" value="1"/>
</dbReference>
<keyword evidence="2" id="KW-0812">Transmembrane</keyword>